<feature type="transmembrane region" description="Helical" evidence="1">
    <location>
        <begin position="182"/>
        <end position="207"/>
    </location>
</feature>
<organism evidence="3 4">
    <name type="scientific">Scrofimicrobium canadense</name>
    <dbReference type="NCBI Taxonomy" id="2652290"/>
    <lineage>
        <taxon>Bacteria</taxon>
        <taxon>Bacillati</taxon>
        <taxon>Actinomycetota</taxon>
        <taxon>Actinomycetes</taxon>
        <taxon>Actinomycetales</taxon>
        <taxon>Actinomycetaceae</taxon>
        <taxon>Scrofimicrobium</taxon>
    </lineage>
</organism>
<dbReference type="RefSeq" id="WP_154546691.1">
    <property type="nucleotide sequence ID" value="NZ_VULO01000019.1"/>
</dbReference>
<sequence>MTPDGVIQFLGNMDALWLMMALAGGAFGAMIGANYAFAFTGVSIMLGLGVLAGTGNSVVLDYVAFGPAFGPHVAFAGGAAAAAYAGSKKLLAGGGKDVNTPLAGLGKPDVLIVGALFGAGGYVVERLIQLIPWFGSHTDTVALTVTISAIVARVLFGKTPIFHRPTKPEGDSRWLSWQETPGQIATVGVLASAFAAGIAMMVGTYILPLASADESWARMLDNSHVLPFAISAITIFFVAGGLKMPVTHHITITAAFSAMLFWKVSGNGFVGALAGILFGTIAAFGAELWAKLTYYHGDTHIDPPAGIIWVMNTFAVICSLPFA</sequence>
<accession>A0A6N7WB52</accession>
<dbReference type="EMBL" id="VULO01000019">
    <property type="protein sequence ID" value="MSS85446.1"/>
    <property type="molecule type" value="Genomic_DNA"/>
</dbReference>
<keyword evidence="1" id="KW-0812">Transmembrane</keyword>
<dbReference type="InterPro" id="IPR058279">
    <property type="entry name" value="DUF7973"/>
</dbReference>
<dbReference type="Proteomes" id="UP000470875">
    <property type="component" value="Unassembled WGS sequence"/>
</dbReference>
<evidence type="ECO:0000259" key="2">
    <source>
        <dbReference type="Pfam" id="PF25928"/>
    </source>
</evidence>
<proteinExistence type="predicted"/>
<comment type="caution">
    <text evidence="3">The sequence shown here is derived from an EMBL/GenBank/DDBJ whole genome shotgun (WGS) entry which is preliminary data.</text>
</comment>
<evidence type="ECO:0000313" key="3">
    <source>
        <dbReference type="EMBL" id="MSS85446.1"/>
    </source>
</evidence>
<keyword evidence="4" id="KW-1185">Reference proteome</keyword>
<feature type="domain" description="DUF7973" evidence="2">
    <location>
        <begin position="216"/>
        <end position="316"/>
    </location>
</feature>
<dbReference type="Pfam" id="PF25928">
    <property type="entry name" value="DUF7973"/>
    <property type="match status" value="2"/>
</dbReference>
<feature type="transmembrane region" description="Helical" evidence="1">
    <location>
        <begin position="306"/>
        <end position="322"/>
    </location>
</feature>
<feature type="transmembrane region" description="Helical" evidence="1">
    <location>
        <begin position="269"/>
        <end position="286"/>
    </location>
</feature>
<evidence type="ECO:0000256" key="1">
    <source>
        <dbReference type="SAM" id="Phobius"/>
    </source>
</evidence>
<feature type="domain" description="DUF7973" evidence="2">
    <location>
        <begin position="14"/>
        <end position="158"/>
    </location>
</feature>
<feature type="transmembrane region" description="Helical" evidence="1">
    <location>
        <begin position="15"/>
        <end position="37"/>
    </location>
</feature>
<evidence type="ECO:0000313" key="4">
    <source>
        <dbReference type="Proteomes" id="UP000470875"/>
    </source>
</evidence>
<name>A0A6N7WB52_9ACTO</name>
<keyword evidence="1" id="KW-0472">Membrane</keyword>
<protein>
    <recommendedName>
        <fullName evidence="2">DUF7973 domain-containing protein</fullName>
    </recommendedName>
</protein>
<feature type="transmembrane region" description="Helical" evidence="1">
    <location>
        <begin position="140"/>
        <end position="162"/>
    </location>
</feature>
<feature type="transmembrane region" description="Helical" evidence="1">
    <location>
        <begin position="219"/>
        <end position="240"/>
    </location>
</feature>
<reference evidence="3 4" key="1">
    <citation type="submission" date="2019-08" db="EMBL/GenBank/DDBJ databases">
        <title>In-depth cultivation of the pig gut microbiome towards novel bacterial diversity and tailored functional studies.</title>
        <authorList>
            <person name="Wylensek D."/>
            <person name="Hitch T.C.A."/>
            <person name="Clavel T."/>
        </authorList>
    </citation>
    <scope>NUCLEOTIDE SEQUENCE [LARGE SCALE GENOMIC DNA]</scope>
    <source>
        <strain evidence="3 4">WB03_NA08</strain>
    </source>
</reference>
<dbReference type="AlphaFoldDB" id="A0A6N7WB52"/>
<keyword evidence="1" id="KW-1133">Transmembrane helix</keyword>
<feature type="transmembrane region" description="Helical" evidence="1">
    <location>
        <begin position="44"/>
        <end position="65"/>
    </location>
</feature>
<gene>
    <name evidence="3" type="ORF">FYJ24_11975</name>
</gene>